<proteinExistence type="predicted"/>
<reference evidence="2" key="2">
    <citation type="submission" date="2014-02" db="EMBL/GenBank/DDBJ databases">
        <title>Complete DNA sequence of /Kuraishia capsulata/ illustrates novel genomic features among budding yeasts (/Saccharomycotina/).</title>
        <authorList>
            <person name="Morales L."/>
            <person name="Noel B."/>
            <person name="Porcel B."/>
            <person name="Marcet-Houben M."/>
            <person name="Hullo M-F."/>
            <person name="Sacerdot C."/>
            <person name="Tekaia F."/>
            <person name="Leh-Louis V."/>
            <person name="Despons L."/>
            <person name="Khanna V."/>
            <person name="Aury J-M."/>
            <person name="Barbe V."/>
            <person name="Couloux A."/>
            <person name="Labadie K."/>
            <person name="Pelletier E."/>
            <person name="Souciet J-L."/>
            <person name="Boekhout T."/>
            <person name="Gabaldon T."/>
            <person name="Wincker P."/>
            <person name="Dujon B."/>
        </authorList>
    </citation>
    <scope>NUCLEOTIDE SEQUENCE</scope>
    <source>
        <strain evidence="2">CBS 1993</strain>
    </source>
</reference>
<feature type="domain" description="Nucleolar 27S pre-rRNA processing Urb2/Npa2 C-terminal" evidence="1">
    <location>
        <begin position="957"/>
        <end position="1172"/>
    </location>
</feature>
<keyword evidence="3" id="KW-1185">Reference proteome</keyword>
<protein>
    <recommendedName>
        <fullName evidence="1">Nucleolar 27S pre-rRNA processing Urb2/Npa2 C-terminal domain-containing protein</fullName>
    </recommendedName>
</protein>
<dbReference type="GO" id="GO:0005730">
    <property type="term" value="C:nucleolus"/>
    <property type="evidence" value="ECO:0007669"/>
    <property type="project" value="TreeGrafter"/>
</dbReference>
<dbReference type="PANTHER" id="PTHR15682:SF2">
    <property type="entry name" value="UNHEALTHY RIBOSOME BIOGENESIS PROTEIN 2 HOMOLOG"/>
    <property type="match status" value="1"/>
</dbReference>
<dbReference type="OrthoDB" id="160374at2759"/>
<dbReference type="HOGENOM" id="CLU_008472_0_0_1"/>
<sequence length="1173" mass="131340">MPDKWPDGYSAESATRYLRSKDITPQGLANFSEVFTSHDFSEKVYLPNRNEFLYELLLERMSNLKNRDFRTNETLWKVLIRCFRDLVEAKAHRVVRSVKYTEIIVETAKEIAWDETLQSEGLISSFVESVNLGLEYSCLQLGGDQSVGLLSNMLKCSIALFERSSADTARSILTSAIELYHLSNGAVSGFGRKTLELFLKQCLQSILKLWEKDIGQPLQDSLDEVVLKTVYCLDLRDKLATNLTHLAGSDVAITHLFEIGLDHSDVETSEKLYTAFAATFPASSCVFLQIICDRSLIFSANFLPSIIESFLENSTSNCEGIRVCLQKSPELAPTYASQILALVGKNGTEVSEELCQTILSLILKGYAVSRQFTSFLDLWSIALGSSETADLVEKVISGDEFVRIIGNELVLLSLTQLRSLLRGLKLSIDINGPSRANQLPIRALMEGFVPSVSGCLDLTKEKMVNSHIDLLANDLKFILEVDSGSDDLWRTKYLFLTVYDFTTMIPHWEAAVKVMLKSKAKCEHFFYCMFRIREEVEYDIGKLFSKYLKFLTSETDNHSLINVAINRWIVVFDQLMSDDELEKFVAIVFKSKINLSSIFENPLALELPRLSSRIISNIIKLAGDASKSEQVLGLIDLIPLDGYFRRQRESLINALSELSISIGVARSIDRLLQIPTFRSKIEADVNEILRIVSAAESSSKKIVLAVFEKIWTHHCRQSTEAQSQLYITKMFETLEEGLAKQKKKKILAVGSSSLAEVTLVVISKSAMLGTSYSSELTRVSKVMFDAIGSQLHKPEKLTEEQVVWLLSSLFLFSEEPDFPEVAGTVTNSLVKKTELTFNIKKKLFAIHSVSASTKHLMAMFLALGEESDSLDEDLGVSLSGHLTRLSAQSHLKAFNYLVHSLQDVQTEDLANYVSLVVAFWSTAHKADAVNEYHGLVAQSLSTLIPALDQMSGHVVLKLLEGLKTLTSSRTWLVAQYSLELILAASFKVGISLELYGHLHAEIIYLALTQVLSNVFLFNRFRLSNRYHVVVASLRPLLKPLFYSKDSTHISVAFSKKCALAFQRLVSNLCEPPSNSNFPRQNGTQSSLSAPATVMKGVLRNHLPIFLLNYIHLTTTRSVSKQVKDQLEASMYVVLDVLSPNELILVSASLDSAGRSTFRGLTENYRKFGKWKDE</sequence>
<dbReference type="RefSeq" id="XP_022458701.1">
    <property type="nucleotide sequence ID" value="XM_022602947.1"/>
</dbReference>
<dbReference type="EMBL" id="HG793127">
    <property type="protein sequence ID" value="CDK26701.1"/>
    <property type="molecule type" value="Genomic_DNA"/>
</dbReference>
<dbReference type="AlphaFoldDB" id="W6MK52"/>
<dbReference type="InterPro" id="IPR052609">
    <property type="entry name" value="Ribosome_Biogenesis_Reg"/>
</dbReference>
<dbReference type="InterPro" id="IPR018849">
    <property type="entry name" value="Urb2/Npa2_C"/>
</dbReference>
<dbReference type="PANTHER" id="PTHR15682">
    <property type="entry name" value="UNHEALTHY RIBOSOME BIOGENESIS PROTEIN 2 HOMOLOG"/>
    <property type="match status" value="1"/>
</dbReference>
<gene>
    <name evidence="2" type="ORF">KUCA_T00002675001</name>
</gene>
<evidence type="ECO:0000313" key="2">
    <source>
        <dbReference type="EMBL" id="CDK26701.1"/>
    </source>
</evidence>
<dbReference type="GeneID" id="34520089"/>
<organism evidence="2 3">
    <name type="scientific">Kuraishia capsulata CBS 1993</name>
    <dbReference type="NCBI Taxonomy" id="1382522"/>
    <lineage>
        <taxon>Eukaryota</taxon>
        <taxon>Fungi</taxon>
        <taxon>Dikarya</taxon>
        <taxon>Ascomycota</taxon>
        <taxon>Saccharomycotina</taxon>
        <taxon>Pichiomycetes</taxon>
        <taxon>Pichiales</taxon>
        <taxon>Pichiaceae</taxon>
        <taxon>Kuraishia</taxon>
    </lineage>
</organism>
<dbReference type="STRING" id="1382522.W6MK52"/>
<dbReference type="Pfam" id="PF10441">
    <property type="entry name" value="Urb2"/>
    <property type="match status" value="1"/>
</dbReference>
<dbReference type="GO" id="GO:0042254">
    <property type="term" value="P:ribosome biogenesis"/>
    <property type="evidence" value="ECO:0007669"/>
    <property type="project" value="TreeGrafter"/>
</dbReference>
<accession>W6MK52</accession>
<evidence type="ECO:0000313" key="3">
    <source>
        <dbReference type="Proteomes" id="UP000019384"/>
    </source>
</evidence>
<reference evidence="2" key="1">
    <citation type="submission" date="2013-12" db="EMBL/GenBank/DDBJ databases">
        <authorList>
            <person name="Genoscope - CEA"/>
        </authorList>
    </citation>
    <scope>NUCLEOTIDE SEQUENCE</scope>
    <source>
        <strain evidence="2">CBS 1993</strain>
    </source>
</reference>
<name>W6MK52_9ASCO</name>
<dbReference type="Proteomes" id="UP000019384">
    <property type="component" value="Unassembled WGS sequence"/>
</dbReference>
<evidence type="ECO:0000259" key="1">
    <source>
        <dbReference type="Pfam" id="PF10441"/>
    </source>
</evidence>